<dbReference type="InterPro" id="IPR012338">
    <property type="entry name" value="Beta-lactam/transpept-like"/>
</dbReference>
<dbReference type="EMBL" id="FOQD01000016">
    <property type="protein sequence ID" value="SFJ19962.1"/>
    <property type="molecule type" value="Genomic_DNA"/>
</dbReference>
<feature type="domain" description="Beta-lactamase-related" evidence="2">
    <location>
        <begin position="31"/>
        <end position="368"/>
    </location>
</feature>
<keyword evidence="1" id="KW-0732">Signal</keyword>
<dbReference type="SUPFAM" id="SSF56601">
    <property type="entry name" value="beta-lactamase/transpeptidase-like"/>
    <property type="match status" value="1"/>
</dbReference>
<dbReference type="STRING" id="1576369.SAMN05421753_116130"/>
<dbReference type="InterPro" id="IPR050789">
    <property type="entry name" value="Diverse_Enzym_Activities"/>
</dbReference>
<dbReference type="Proteomes" id="UP000199518">
    <property type="component" value="Unassembled WGS sequence"/>
</dbReference>
<accession>A0A1I3PEP8</accession>
<evidence type="ECO:0000313" key="4">
    <source>
        <dbReference type="Proteomes" id="UP000199518"/>
    </source>
</evidence>
<dbReference type="Pfam" id="PF00144">
    <property type="entry name" value="Beta-lactamase"/>
    <property type="match status" value="1"/>
</dbReference>
<gene>
    <name evidence="3" type="ORF">SAMN05421753_116130</name>
</gene>
<evidence type="ECO:0000313" key="3">
    <source>
        <dbReference type="EMBL" id="SFJ19962.1"/>
    </source>
</evidence>
<evidence type="ECO:0000259" key="2">
    <source>
        <dbReference type="Pfam" id="PF00144"/>
    </source>
</evidence>
<protein>
    <submittedName>
        <fullName evidence="3">CubicO group peptidase, beta-lactamase class C family</fullName>
    </submittedName>
</protein>
<dbReference type="PANTHER" id="PTHR43283:SF3">
    <property type="entry name" value="BETA-LACTAMASE FAMILY PROTEIN (AFU_ORTHOLOGUE AFUA_5G07500)"/>
    <property type="match status" value="1"/>
</dbReference>
<dbReference type="RefSeq" id="WP_217647155.1">
    <property type="nucleotide sequence ID" value="NZ_FOQD01000016.1"/>
</dbReference>
<dbReference type="InterPro" id="IPR001466">
    <property type="entry name" value="Beta-lactam-related"/>
</dbReference>
<dbReference type="Gene3D" id="3.40.710.10">
    <property type="entry name" value="DD-peptidase/beta-lactamase superfamily"/>
    <property type="match status" value="1"/>
</dbReference>
<keyword evidence="4" id="KW-1185">Reference proteome</keyword>
<proteinExistence type="predicted"/>
<dbReference type="PANTHER" id="PTHR43283">
    <property type="entry name" value="BETA-LACTAMASE-RELATED"/>
    <property type="match status" value="1"/>
</dbReference>
<organism evidence="3 4">
    <name type="scientific">Planctomicrobium piriforme</name>
    <dbReference type="NCBI Taxonomy" id="1576369"/>
    <lineage>
        <taxon>Bacteria</taxon>
        <taxon>Pseudomonadati</taxon>
        <taxon>Planctomycetota</taxon>
        <taxon>Planctomycetia</taxon>
        <taxon>Planctomycetales</taxon>
        <taxon>Planctomycetaceae</taxon>
        <taxon>Planctomicrobium</taxon>
    </lineage>
</organism>
<feature type="chain" id="PRO_5011583831" evidence="1">
    <location>
        <begin position="25"/>
        <end position="387"/>
    </location>
</feature>
<dbReference type="AlphaFoldDB" id="A0A1I3PEP8"/>
<reference evidence="4" key="1">
    <citation type="submission" date="2016-10" db="EMBL/GenBank/DDBJ databases">
        <authorList>
            <person name="Varghese N."/>
            <person name="Submissions S."/>
        </authorList>
    </citation>
    <scope>NUCLEOTIDE SEQUENCE [LARGE SCALE GENOMIC DNA]</scope>
    <source>
        <strain evidence="4">DSM 26348</strain>
    </source>
</reference>
<evidence type="ECO:0000256" key="1">
    <source>
        <dbReference type="SAM" id="SignalP"/>
    </source>
</evidence>
<sequence length="387" mass="42691">MIRARLTGISFATLILLVPQFAQAQTHDTADVLQPFIDSRTVAGAVTLVANRQGIVDIDAIGWADIDDQRPMQPDALFWIASMSKPIAGTALMMLVEEGKISLDDPVEKYLPEYKGEWLAVERDQTHQLLKHPSRPITIRDTLSHVSGLPHRSPVEVPTLDALPLRTVVRSFAVMPLEFEPGTSYLYSNGGINTAGRILEVVTGKSYEQFLQERLFDPLGMTDTTFWPSQPQLTRLASSYKAGPEKKGLVETTIPQLTYPLDDREHRYPIPGGGLFSTAADMATFARMILNEGELNGVRYLSPASVAEMTKRQTAESLPKSYGLGWNIAGKNCSHGGAFSTNMELDRDRDLVLIYMVQHADYPGNGKDANGVFRKGAVEKFSKPNAK</sequence>
<feature type="signal peptide" evidence="1">
    <location>
        <begin position="1"/>
        <end position="24"/>
    </location>
</feature>
<name>A0A1I3PEP8_9PLAN</name>